<organism evidence="1 2">
    <name type="scientific">Lasiosphaeria hispida</name>
    <dbReference type="NCBI Taxonomy" id="260671"/>
    <lineage>
        <taxon>Eukaryota</taxon>
        <taxon>Fungi</taxon>
        <taxon>Dikarya</taxon>
        <taxon>Ascomycota</taxon>
        <taxon>Pezizomycotina</taxon>
        <taxon>Sordariomycetes</taxon>
        <taxon>Sordariomycetidae</taxon>
        <taxon>Sordariales</taxon>
        <taxon>Lasiosphaeriaceae</taxon>
        <taxon>Lasiosphaeria</taxon>
    </lineage>
</organism>
<name>A0AAJ0MBJ8_9PEZI</name>
<proteinExistence type="predicted"/>
<gene>
    <name evidence="1" type="ORF">B0T25DRAFT_634276</name>
</gene>
<dbReference type="Proteomes" id="UP001275084">
    <property type="component" value="Unassembled WGS sequence"/>
</dbReference>
<reference evidence="1" key="1">
    <citation type="journal article" date="2023" name="Mol. Phylogenet. Evol.">
        <title>Genome-scale phylogeny and comparative genomics of the fungal order Sordariales.</title>
        <authorList>
            <person name="Hensen N."/>
            <person name="Bonometti L."/>
            <person name="Westerberg I."/>
            <person name="Brannstrom I.O."/>
            <person name="Guillou S."/>
            <person name="Cros-Aarteil S."/>
            <person name="Calhoun S."/>
            <person name="Haridas S."/>
            <person name="Kuo A."/>
            <person name="Mondo S."/>
            <person name="Pangilinan J."/>
            <person name="Riley R."/>
            <person name="LaButti K."/>
            <person name="Andreopoulos B."/>
            <person name="Lipzen A."/>
            <person name="Chen C."/>
            <person name="Yan M."/>
            <person name="Daum C."/>
            <person name="Ng V."/>
            <person name="Clum A."/>
            <person name="Steindorff A."/>
            <person name="Ohm R.A."/>
            <person name="Martin F."/>
            <person name="Silar P."/>
            <person name="Natvig D.O."/>
            <person name="Lalanne C."/>
            <person name="Gautier V."/>
            <person name="Ament-Velasquez S.L."/>
            <person name="Kruys A."/>
            <person name="Hutchinson M.I."/>
            <person name="Powell A.J."/>
            <person name="Barry K."/>
            <person name="Miller A.N."/>
            <person name="Grigoriev I.V."/>
            <person name="Debuchy R."/>
            <person name="Gladieux P."/>
            <person name="Hiltunen Thoren M."/>
            <person name="Johannesson H."/>
        </authorList>
    </citation>
    <scope>NUCLEOTIDE SEQUENCE</scope>
    <source>
        <strain evidence="1">CBS 955.72</strain>
    </source>
</reference>
<reference evidence="1" key="2">
    <citation type="submission" date="2023-06" db="EMBL/GenBank/DDBJ databases">
        <authorList>
            <consortium name="Lawrence Berkeley National Laboratory"/>
            <person name="Haridas S."/>
            <person name="Hensen N."/>
            <person name="Bonometti L."/>
            <person name="Westerberg I."/>
            <person name="Brannstrom I.O."/>
            <person name="Guillou S."/>
            <person name="Cros-Aarteil S."/>
            <person name="Calhoun S."/>
            <person name="Kuo A."/>
            <person name="Mondo S."/>
            <person name="Pangilinan J."/>
            <person name="Riley R."/>
            <person name="Labutti K."/>
            <person name="Andreopoulos B."/>
            <person name="Lipzen A."/>
            <person name="Chen C."/>
            <person name="Yanf M."/>
            <person name="Daum C."/>
            <person name="Ng V."/>
            <person name="Clum A."/>
            <person name="Steindorff A."/>
            <person name="Ohm R."/>
            <person name="Martin F."/>
            <person name="Silar P."/>
            <person name="Natvig D."/>
            <person name="Lalanne C."/>
            <person name="Gautier V."/>
            <person name="Ament-Velasquez S.L."/>
            <person name="Kruys A."/>
            <person name="Hutchinson M.I."/>
            <person name="Powell A.J."/>
            <person name="Barry K."/>
            <person name="Miller A.N."/>
            <person name="Grigoriev I.V."/>
            <person name="Debuchy R."/>
            <person name="Gladieux P."/>
            <person name="Thoren M.H."/>
            <person name="Johannesson H."/>
        </authorList>
    </citation>
    <scope>NUCLEOTIDE SEQUENCE</scope>
    <source>
        <strain evidence="1">CBS 955.72</strain>
    </source>
</reference>
<protein>
    <submittedName>
        <fullName evidence="1">Uncharacterized protein</fullName>
    </submittedName>
</protein>
<evidence type="ECO:0000313" key="2">
    <source>
        <dbReference type="Proteomes" id="UP001275084"/>
    </source>
</evidence>
<dbReference type="EMBL" id="JAUIQD010000006">
    <property type="protein sequence ID" value="KAK3346969.1"/>
    <property type="molecule type" value="Genomic_DNA"/>
</dbReference>
<sequence length="360" mass="39133">MPCNETCQCHRYKPAPTPSSPPPPPPAVEYKAMQAVSAILNPETVAAVNGATAEKIEEDRLEKKVVLFQSLAANGTLGYDQVTFQPHDKLKKQGKGGVVGYYGNLKPIPSLKFGSTLASIVQDNFIHTYGVLENDGALWLLSPIYMPVTGAVTIWGIIAGCNDSSGNGYIFWQDLAKRKGIAMRDVSKVDGKTSTIGGTGDSLDQTSIAACNDSEYRYLAFQTVSQELEDDVVVSEKRTVRVVRFNGSEVDIDDIPGSDEIVRGQHTKIAMVHAVDASKGINRIYVYFTNVDGRLSRSYTDIVSGQKISFKTAVTTENSITVAKHANLSVVAAKGKNIIYTVKSVDSEISYSDDKWTYSK</sequence>
<comment type="caution">
    <text evidence="1">The sequence shown here is derived from an EMBL/GenBank/DDBJ whole genome shotgun (WGS) entry which is preliminary data.</text>
</comment>
<accession>A0AAJ0MBJ8</accession>
<keyword evidence="2" id="KW-1185">Reference proteome</keyword>
<dbReference type="AlphaFoldDB" id="A0AAJ0MBJ8"/>
<evidence type="ECO:0000313" key="1">
    <source>
        <dbReference type="EMBL" id="KAK3346969.1"/>
    </source>
</evidence>